<dbReference type="InterPro" id="IPR019926">
    <property type="entry name" value="Ribosomal_uL3_CS"/>
</dbReference>
<comment type="subcellular location">
    <subcellularLocation>
        <location evidence="1">Mitochondrion</location>
    </subcellularLocation>
</comment>
<keyword evidence="5" id="KW-0496">Mitochondrion</keyword>
<comment type="similarity">
    <text evidence="2 8">Belongs to the universal ribosomal protein uL3 family.</text>
</comment>
<dbReference type="AlphaFoldDB" id="A0A0C3Q9E2"/>
<evidence type="ECO:0000256" key="6">
    <source>
        <dbReference type="ARBA" id="ARBA00023274"/>
    </source>
</evidence>
<proteinExistence type="inferred from homology"/>
<dbReference type="Pfam" id="PF00297">
    <property type="entry name" value="Ribosomal_L3"/>
    <property type="match status" value="1"/>
</dbReference>
<gene>
    <name evidence="9" type="ORF">M407DRAFT_245759</name>
</gene>
<evidence type="ECO:0000313" key="9">
    <source>
        <dbReference type="EMBL" id="KIO20549.1"/>
    </source>
</evidence>
<organism evidence="9 10">
    <name type="scientific">Tulasnella calospora MUT 4182</name>
    <dbReference type="NCBI Taxonomy" id="1051891"/>
    <lineage>
        <taxon>Eukaryota</taxon>
        <taxon>Fungi</taxon>
        <taxon>Dikarya</taxon>
        <taxon>Basidiomycota</taxon>
        <taxon>Agaricomycotina</taxon>
        <taxon>Agaricomycetes</taxon>
        <taxon>Cantharellales</taxon>
        <taxon>Tulasnellaceae</taxon>
        <taxon>Tulasnella</taxon>
    </lineage>
</organism>
<evidence type="ECO:0000256" key="3">
    <source>
        <dbReference type="ARBA" id="ARBA00022946"/>
    </source>
</evidence>
<dbReference type="GO" id="GO:0003735">
    <property type="term" value="F:structural constituent of ribosome"/>
    <property type="evidence" value="ECO:0007669"/>
    <property type="project" value="InterPro"/>
</dbReference>
<keyword evidence="4 8" id="KW-0689">Ribosomal protein</keyword>
<dbReference type="FunFam" id="3.30.160.810:FF:000001">
    <property type="entry name" value="50S ribosomal protein L3"/>
    <property type="match status" value="1"/>
</dbReference>
<protein>
    <recommendedName>
        <fullName evidence="7">Large ribosomal subunit protein uL3m</fullName>
    </recommendedName>
</protein>
<keyword evidence="6 8" id="KW-0687">Ribonucleoprotein</keyword>
<dbReference type="InterPro" id="IPR000597">
    <property type="entry name" value="Ribosomal_uL3"/>
</dbReference>
<dbReference type="Gene3D" id="2.40.30.10">
    <property type="entry name" value="Translation factors"/>
    <property type="match status" value="1"/>
</dbReference>
<dbReference type="OrthoDB" id="274683at2759"/>
<evidence type="ECO:0000256" key="5">
    <source>
        <dbReference type="ARBA" id="ARBA00023128"/>
    </source>
</evidence>
<dbReference type="PANTHER" id="PTHR11229:SF8">
    <property type="entry name" value="LARGE RIBOSOMAL SUBUNIT PROTEIN UL3M"/>
    <property type="match status" value="1"/>
</dbReference>
<dbReference type="FunFam" id="2.40.30.10:FF:000004">
    <property type="entry name" value="50S ribosomal protein L3"/>
    <property type="match status" value="1"/>
</dbReference>
<dbReference type="InterPro" id="IPR019927">
    <property type="entry name" value="Ribosomal_uL3_bac/org-type"/>
</dbReference>
<dbReference type="STRING" id="1051891.A0A0C3Q9E2"/>
<dbReference type="PANTHER" id="PTHR11229">
    <property type="entry name" value="50S RIBOSOMAL PROTEIN L3"/>
    <property type="match status" value="1"/>
</dbReference>
<dbReference type="Gene3D" id="3.30.160.810">
    <property type="match status" value="1"/>
</dbReference>
<evidence type="ECO:0000256" key="7">
    <source>
        <dbReference type="ARBA" id="ARBA00035209"/>
    </source>
</evidence>
<reference evidence="10" key="2">
    <citation type="submission" date="2015-01" db="EMBL/GenBank/DDBJ databases">
        <title>Evolutionary Origins and Diversification of the Mycorrhizal Mutualists.</title>
        <authorList>
            <consortium name="DOE Joint Genome Institute"/>
            <consortium name="Mycorrhizal Genomics Consortium"/>
            <person name="Kohler A."/>
            <person name="Kuo A."/>
            <person name="Nagy L.G."/>
            <person name="Floudas D."/>
            <person name="Copeland A."/>
            <person name="Barry K.W."/>
            <person name="Cichocki N."/>
            <person name="Veneault-Fourrey C."/>
            <person name="LaButti K."/>
            <person name="Lindquist E.A."/>
            <person name="Lipzen A."/>
            <person name="Lundell T."/>
            <person name="Morin E."/>
            <person name="Murat C."/>
            <person name="Riley R."/>
            <person name="Ohm R."/>
            <person name="Sun H."/>
            <person name="Tunlid A."/>
            <person name="Henrissat B."/>
            <person name="Grigoriev I.V."/>
            <person name="Hibbett D.S."/>
            <person name="Martin F."/>
        </authorList>
    </citation>
    <scope>NUCLEOTIDE SEQUENCE [LARGE SCALE GENOMIC DNA]</scope>
    <source>
        <strain evidence="10">MUT 4182</strain>
    </source>
</reference>
<dbReference type="PROSITE" id="PS00474">
    <property type="entry name" value="RIBOSOMAL_L3"/>
    <property type="match status" value="1"/>
</dbReference>
<reference evidence="9 10" key="1">
    <citation type="submission" date="2014-04" db="EMBL/GenBank/DDBJ databases">
        <authorList>
            <consortium name="DOE Joint Genome Institute"/>
            <person name="Kuo A."/>
            <person name="Girlanda M."/>
            <person name="Perotto S."/>
            <person name="Kohler A."/>
            <person name="Nagy L.G."/>
            <person name="Floudas D."/>
            <person name="Copeland A."/>
            <person name="Barry K.W."/>
            <person name="Cichocki N."/>
            <person name="Veneault-Fourrey C."/>
            <person name="LaButti K."/>
            <person name="Lindquist E.A."/>
            <person name="Lipzen A."/>
            <person name="Lundell T."/>
            <person name="Morin E."/>
            <person name="Murat C."/>
            <person name="Sun H."/>
            <person name="Tunlid A."/>
            <person name="Henrissat B."/>
            <person name="Grigoriev I.V."/>
            <person name="Hibbett D.S."/>
            <person name="Martin F."/>
            <person name="Nordberg H.P."/>
            <person name="Cantor M.N."/>
            <person name="Hua S.X."/>
        </authorList>
    </citation>
    <scope>NUCLEOTIDE SEQUENCE [LARGE SCALE GENOMIC DNA]</scope>
    <source>
        <strain evidence="9 10">MUT 4182</strain>
    </source>
</reference>
<dbReference type="HOGENOM" id="CLU_044142_3_1_1"/>
<dbReference type="Proteomes" id="UP000054248">
    <property type="component" value="Unassembled WGS sequence"/>
</dbReference>
<dbReference type="SUPFAM" id="SSF50447">
    <property type="entry name" value="Translation proteins"/>
    <property type="match status" value="1"/>
</dbReference>
<sequence>MLVLVSEYAGVASMIRQARRGHQAVFKAFASTSASPSDASGSTTWTPQSRRTGLIARKRGMTSIFDPNGAKVPVTVLQVEACQVTANVETPRPAPLPTYYAVQLAASNKREKNVTKQMLGHFAKAGVEPKRIVKEFSVTKDGLLPVGTELSAMHFVPGQFVDVVAKSLGKGFAGTMKRWNFKGLRASHGVSVSHRSAGSTGQHQDPGRVFKGKKMAGRLGGERTTVQNLLVMRVDTGLNLIYVKGAVPGADDADVLISDAKKKVLSMAESKAKKGLTGPDLLPGPVQSLPFPAGTKEMEQTLGAVAIDAPAWGRNPFTPREQ</sequence>
<dbReference type="EMBL" id="KN823170">
    <property type="protein sequence ID" value="KIO20549.1"/>
    <property type="molecule type" value="Genomic_DNA"/>
</dbReference>
<evidence type="ECO:0000256" key="4">
    <source>
        <dbReference type="ARBA" id="ARBA00022980"/>
    </source>
</evidence>
<evidence type="ECO:0000256" key="1">
    <source>
        <dbReference type="ARBA" id="ARBA00004173"/>
    </source>
</evidence>
<dbReference type="InterPro" id="IPR009000">
    <property type="entry name" value="Transl_B-barrel_sf"/>
</dbReference>
<keyword evidence="10" id="KW-1185">Reference proteome</keyword>
<accession>A0A0C3Q9E2</accession>
<dbReference type="GO" id="GO:0005762">
    <property type="term" value="C:mitochondrial large ribosomal subunit"/>
    <property type="evidence" value="ECO:0007669"/>
    <property type="project" value="TreeGrafter"/>
</dbReference>
<evidence type="ECO:0000256" key="8">
    <source>
        <dbReference type="RuleBase" id="RU003905"/>
    </source>
</evidence>
<evidence type="ECO:0000256" key="2">
    <source>
        <dbReference type="ARBA" id="ARBA00006540"/>
    </source>
</evidence>
<keyword evidence="3" id="KW-0809">Transit peptide</keyword>
<dbReference type="HAMAP" id="MF_01325_B">
    <property type="entry name" value="Ribosomal_uL3_B"/>
    <property type="match status" value="1"/>
</dbReference>
<name>A0A0C3Q9E2_9AGAM</name>
<dbReference type="NCBIfam" id="TIGR03625">
    <property type="entry name" value="L3_bact"/>
    <property type="match status" value="1"/>
</dbReference>
<dbReference type="GO" id="GO:0006412">
    <property type="term" value="P:translation"/>
    <property type="evidence" value="ECO:0007669"/>
    <property type="project" value="InterPro"/>
</dbReference>
<evidence type="ECO:0000313" key="10">
    <source>
        <dbReference type="Proteomes" id="UP000054248"/>
    </source>
</evidence>